<dbReference type="GeneID" id="65557020"/>
<feature type="transmembrane region" description="Helical" evidence="1">
    <location>
        <begin position="88"/>
        <end position="108"/>
    </location>
</feature>
<protein>
    <submittedName>
        <fullName evidence="2">Uncharacterized protein</fullName>
    </submittedName>
</protein>
<sequence>MRKAILILMAALVLLGVTFYLHSIDHMIKTVTTTTVHLPFLIFFSEKVQLPATVTVQTPQGPETVTVEPSGQTVTAETTYIHPPYANLWPEILAVSVVLLALAIFLLIRPKKRPLMKTLINANLFCFILG</sequence>
<evidence type="ECO:0000256" key="1">
    <source>
        <dbReference type="SAM" id="Phobius"/>
    </source>
</evidence>
<name>A0A8F5C104_9CREN</name>
<dbReference type="Proteomes" id="UP000694036">
    <property type="component" value="Chromosome"/>
</dbReference>
<reference evidence="2 3" key="1">
    <citation type="journal article" date="2021" name="Environ. Microbiol.">
        <title>New insights into the diversity and evolution of the archaeal mobilome from three complete genomes of Saccharolobus shibatae.</title>
        <authorList>
            <person name="Medvedeva S."/>
            <person name="Brandt D."/>
            <person name="Cvirkaite-Krupovic V."/>
            <person name="Liu Y."/>
            <person name="Severinov K."/>
            <person name="Ishino S."/>
            <person name="Ishino Y."/>
            <person name="Prangishvili D."/>
            <person name="Kalinowski J."/>
            <person name="Krupovic M."/>
        </authorList>
    </citation>
    <scope>NUCLEOTIDE SEQUENCE [LARGE SCALE GENOMIC DNA]</scope>
    <source>
        <strain evidence="2 3">S38A</strain>
    </source>
</reference>
<keyword evidence="1" id="KW-0472">Membrane</keyword>
<evidence type="ECO:0000313" key="3">
    <source>
        <dbReference type="Proteomes" id="UP000694036"/>
    </source>
</evidence>
<gene>
    <name evidence="2" type="ORF">J5U22_01614</name>
</gene>
<proteinExistence type="predicted"/>
<dbReference type="AlphaFoldDB" id="A0A8F5C104"/>
<evidence type="ECO:0000313" key="2">
    <source>
        <dbReference type="EMBL" id="QXJ35067.1"/>
    </source>
</evidence>
<dbReference type="EMBL" id="CP077713">
    <property type="protein sequence ID" value="QXJ35067.1"/>
    <property type="molecule type" value="Genomic_DNA"/>
</dbReference>
<dbReference type="RefSeq" id="WP_218257764.1">
    <property type="nucleotide sequence ID" value="NZ_CP077713.1"/>
</dbReference>
<keyword evidence="1" id="KW-1133">Transmembrane helix</keyword>
<keyword evidence="3" id="KW-1185">Reference proteome</keyword>
<organism evidence="2 3">
    <name type="scientific">Saccharolobus shibatae</name>
    <dbReference type="NCBI Taxonomy" id="2286"/>
    <lineage>
        <taxon>Archaea</taxon>
        <taxon>Thermoproteota</taxon>
        <taxon>Thermoprotei</taxon>
        <taxon>Sulfolobales</taxon>
        <taxon>Sulfolobaceae</taxon>
        <taxon>Saccharolobus</taxon>
    </lineage>
</organism>
<accession>A0A8F5C104</accession>
<keyword evidence="1" id="KW-0812">Transmembrane</keyword>